<gene>
    <name evidence="3" type="ORF">ISP25_00070</name>
    <name evidence="4" type="ORF">ISP25_02430</name>
    <name evidence="5" type="ORF">ISP25_20690</name>
</gene>
<keyword evidence="2" id="KW-0472">Membrane</keyword>
<organism evidence="5 6">
    <name type="scientific">Rhodanobacter hydrolyticus</name>
    <dbReference type="NCBI Taxonomy" id="2250595"/>
    <lineage>
        <taxon>Bacteria</taxon>
        <taxon>Pseudomonadati</taxon>
        <taxon>Pseudomonadota</taxon>
        <taxon>Gammaproteobacteria</taxon>
        <taxon>Lysobacterales</taxon>
        <taxon>Rhodanobacteraceae</taxon>
        <taxon>Rhodanobacter</taxon>
    </lineage>
</organism>
<dbReference type="Pfam" id="PF05359">
    <property type="entry name" value="DUF748"/>
    <property type="match status" value="2"/>
</dbReference>
<sequence length="1205" mass="128760">MNDPRPAASPLAMARDRAERLYRSRRTRKTALVIAIVLVVFGLLGFLVAPPIIKSQLQTRLTALLDRPVSVDAVHLDPFTLRLELDKLHIGDRDGHSPFVDIDRAVVNASWTSLFRMAPILDELSLQHPQLHIARTAPQQFNFSDLIAKFSGGPPKPDSQPARFALSNISVTDGDITFADAVSNATHRIDHLQVGIPFIANLPRDTDVFVQPLLAMNVDGSPLRVAGQTKPFSDSLESDINFSLDHLDLPRYLGYVPAKLPVAIPSGQLSGKLDLQFVQAKSGPQIRLGGQLQLNGFALTTPAGAPLFELALAKATLDDVEPLLSRYRLGVVQLYGLALHYTRTSEGHSNFDALTGGDAAKPTPPTKPAAPTTEVSIAALTLGVSHLDYTDASGRKPASLALNNIYGTLRGLSTVAAPPAILDIAAASLNGGNLSTSGKLDVANGHYDGKLGMKGIGLPPLLSLAPSMLDAELTKGTLNADGQLQANWGKVFNLTLQTTTATINDLALQQGKRTPLAWQSLEAGITQLDLASSTAQLDHVTLHGLQVEARRLQNGNIDLTDLMKSEPTHGSRKPSPPSPSWHWSIAHVGIDGTLALTDPHIAGKNNRTALKLAHANFDDLSSDMRKPLKLALEGGIGRGSLRVDGTLRPQPLDANLRVRTTRLDIAPLQSLATVPLNVTLTSATLSADGRLRYRDHQPQALMDWRGRVTLGNVRVQDKLTGDDFLRWNSLDASGLTVHMGEDVPHVSVAGLALDDFYARVIINTNGRTNMQDVVANPAAAPVSVTQTRQNPAAPAAKPQVAATTASPTPAGTAAAPAADIQIGGITLARGYLNYTDNFIKPNYTANITDLAGKVGAFGTAGGPPADMDLQGQLDDNAPVNITGTINPLAPTASLDVKGKADGVELTHLSPYSGKYTGYPITKGRLTMDVHYQLDNGKLNADNHIFITQLTFGDAIQGPGISHLPVKLAVALLKDADGNIDVDVPVSGSLDDPQFSVGGLIWHAFVNLIGRAVTSPFRLIASAMGGGGKQQDLGYVEFAPGSAVLDAKAQEKLDQIVKILQQKTALKLDVTGRVDPKFDESGLRKVMVDDLVQQEAGEGADLAKLTPDQYDKYLKKAYKHAKFPKPRDAIGLTKSQPSDVMRKLLETNMPVDEDALRHLAERRADAVRAALRGKLADNRVFVLAPKVDAKGIDDAGKTTRVDFGLH</sequence>
<feature type="transmembrane region" description="Helical" evidence="2">
    <location>
        <begin position="30"/>
        <end position="53"/>
    </location>
</feature>
<dbReference type="EMBL" id="JADIKK010000008">
    <property type="protein sequence ID" value="MFK2875931.1"/>
    <property type="molecule type" value="Genomic_DNA"/>
</dbReference>
<dbReference type="RefSeq" id="WP_404611413.1">
    <property type="nucleotide sequence ID" value="NZ_JADIKK010000007.1"/>
</dbReference>
<dbReference type="InterPro" id="IPR052894">
    <property type="entry name" value="AsmA-related"/>
</dbReference>
<evidence type="ECO:0000313" key="4">
    <source>
        <dbReference type="EMBL" id="MFK2875931.1"/>
    </source>
</evidence>
<accession>A0ABW8JBS6</accession>
<dbReference type="InterPro" id="IPR036737">
    <property type="entry name" value="OmpA-like_sf"/>
</dbReference>
<dbReference type="EMBL" id="JADIKK010000008">
    <property type="protein sequence ID" value="MFK2879497.1"/>
    <property type="molecule type" value="Genomic_DNA"/>
</dbReference>
<keyword evidence="2" id="KW-1133">Transmembrane helix</keyword>
<evidence type="ECO:0000256" key="2">
    <source>
        <dbReference type="SAM" id="Phobius"/>
    </source>
</evidence>
<keyword evidence="2" id="KW-0812">Transmembrane</keyword>
<dbReference type="Gene3D" id="3.30.1330.60">
    <property type="entry name" value="OmpA-like domain"/>
    <property type="match status" value="1"/>
</dbReference>
<dbReference type="EMBL" id="JADIKK010000007">
    <property type="protein sequence ID" value="MFK2875478.1"/>
    <property type="molecule type" value="Genomic_DNA"/>
</dbReference>
<dbReference type="PANTHER" id="PTHR30441">
    <property type="entry name" value="DUF748 DOMAIN-CONTAINING PROTEIN"/>
    <property type="match status" value="1"/>
</dbReference>
<feature type="compositionally biased region" description="Low complexity" evidence="1">
    <location>
        <begin position="791"/>
        <end position="815"/>
    </location>
</feature>
<evidence type="ECO:0000313" key="5">
    <source>
        <dbReference type="EMBL" id="MFK2879497.1"/>
    </source>
</evidence>
<dbReference type="Proteomes" id="UP001620339">
    <property type="component" value="Unassembled WGS sequence"/>
</dbReference>
<evidence type="ECO:0000256" key="1">
    <source>
        <dbReference type="SAM" id="MobiDB-lite"/>
    </source>
</evidence>
<reference evidence="5 6" key="1">
    <citation type="submission" date="2020-10" db="EMBL/GenBank/DDBJ databases">
        <title>Phylogeny of dyella-like bacteria.</title>
        <authorList>
            <person name="Fu J."/>
        </authorList>
    </citation>
    <scope>NUCLEOTIDE SEQUENCE [LARGE SCALE GENOMIC DNA]</scope>
    <source>
        <strain evidence="5 6">KACC 19113</strain>
    </source>
</reference>
<evidence type="ECO:0000313" key="3">
    <source>
        <dbReference type="EMBL" id="MFK2875478.1"/>
    </source>
</evidence>
<name>A0ABW8JBS6_9GAMM</name>
<keyword evidence="6" id="KW-1185">Reference proteome</keyword>
<dbReference type="PANTHER" id="PTHR30441:SF8">
    <property type="entry name" value="DUF748 DOMAIN-CONTAINING PROTEIN"/>
    <property type="match status" value="1"/>
</dbReference>
<feature type="region of interest" description="Disordered" evidence="1">
    <location>
        <begin position="787"/>
        <end position="815"/>
    </location>
</feature>
<dbReference type="InterPro" id="IPR008023">
    <property type="entry name" value="DUF748"/>
</dbReference>
<evidence type="ECO:0000313" key="6">
    <source>
        <dbReference type="Proteomes" id="UP001620339"/>
    </source>
</evidence>
<proteinExistence type="predicted"/>
<protein>
    <submittedName>
        <fullName evidence="5">DUF748 domain-containing protein</fullName>
    </submittedName>
</protein>
<comment type="caution">
    <text evidence="5">The sequence shown here is derived from an EMBL/GenBank/DDBJ whole genome shotgun (WGS) entry which is preliminary data.</text>
</comment>